<sequence>MASCDNTAHLDGYLSSLRAPTLATLSNMLNPTKVLLSDDGHFRDWRGVAELMGVDMLIIQNVERTSNPFGSLISQAKNLTANKLLEYLEKMDRYDVIDDTITVMENDLYLASRQNISNRTKAEFPQLVTIGDQECYSENGNLVQYDAFVLYAREDQEFVDRVVEKMEGEYGMKLCLKERDFIAGLPFEHQAVTELISNRCRFVLPIFSPNFLNSEDNKFVVNFSEALGIERGCRKIVPCLYQQCDLPKSVRYYTRLDFTRQNPYWDFWDKMKKSLADPSVSPSERMSKLDALTTESNPEKKDLAQSSPNGDISEKSKYSSKLVPPICPKSNINGELKENKVPQDEAVPQELQTTRETKHWLKKIWKKSKKKSTEKQKVKVLAF</sequence>
<comment type="caution">
    <text evidence="2">The sequence shown here is derived from an EMBL/GenBank/DDBJ whole genome shotgun (WGS) entry which is preliminary data.</text>
</comment>
<dbReference type="GO" id="GO:0045087">
    <property type="term" value="P:innate immune response"/>
    <property type="evidence" value="ECO:0007669"/>
    <property type="project" value="TreeGrafter"/>
</dbReference>
<dbReference type="PANTHER" id="PTHR15079:SF3">
    <property type="entry name" value="MYELOID DIFFERENTIATION PRIMARY RESPONSE PROTEIN MYD88"/>
    <property type="match status" value="1"/>
</dbReference>
<dbReference type="Gene3D" id="1.10.533.10">
    <property type="entry name" value="Death Domain, Fas"/>
    <property type="match status" value="1"/>
</dbReference>
<evidence type="ECO:0000313" key="2">
    <source>
        <dbReference type="EMBL" id="KZS12554.1"/>
    </source>
</evidence>
<accession>A0A0P6A3R2</accession>
<dbReference type="Pfam" id="PF13676">
    <property type="entry name" value="TIR_2"/>
    <property type="match status" value="1"/>
</dbReference>
<dbReference type="InterPro" id="IPR017281">
    <property type="entry name" value="Myelin_different_resp_MyD88"/>
</dbReference>
<dbReference type="GO" id="GO:0008063">
    <property type="term" value="P:Toll signaling pathway"/>
    <property type="evidence" value="ECO:0007669"/>
    <property type="project" value="TreeGrafter"/>
</dbReference>
<dbReference type="FunFam" id="3.40.50.10140:FF:000022">
    <property type="entry name" value="Myd88"/>
    <property type="match status" value="1"/>
</dbReference>
<feature type="region of interest" description="Disordered" evidence="1">
    <location>
        <begin position="275"/>
        <end position="354"/>
    </location>
</feature>
<dbReference type="GO" id="GO:0070976">
    <property type="term" value="F:TIR domain binding"/>
    <property type="evidence" value="ECO:0007669"/>
    <property type="project" value="InterPro"/>
</dbReference>
<dbReference type="AlphaFoldDB" id="A0A0P6A3R2"/>
<gene>
    <name evidence="2" type="ORF">APZ42_022696</name>
</gene>
<evidence type="ECO:0000313" key="3">
    <source>
        <dbReference type="Proteomes" id="UP000076858"/>
    </source>
</evidence>
<name>A0A0P6A3R2_9CRUS</name>
<dbReference type="GO" id="GO:0035325">
    <property type="term" value="F:Toll-like receptor binding"/>
    <property type="evidence" value="ECO:0007669"/>
    <property type="project" value="TreeGrafter"/>
</dbReference>
<proteinExistence type="predicted"/>
<dbReference type="GO" id="GO:0005886">
    <property type="term" value="C:plasma membrane"/>
    <property type="evidence" value="ECO:0007669"/>
    <property type="project" value="TreeGrafter"/>
</dbReference>
<dbReference type="InterPro" id="IPR011029">
    <property type="entry name" value="DEATH-like_dom_sf"/>
</dbReference>
<dbReference type="Proteomes" id="UP000076858">
    <property type="component" value="Unassembled WGS sequence"/>
</dbReference>
<keyword evidence="3" id="KW-1185">Reference proteome</keyword>
<dbReference type="InterPro" id="IPR000157">
    <property type="entry name" value="TIR_dom"/>
</dbReference>
<dbReference type="GO" id="GO:0034142">
    <property type="term" value="P:toll-like receptor 4 signaling pathway"/>
    <property type="evidence" value="ECO:0007669"/>
    <property type="project" value="TreeGrafter"/>
</dbReference>
<dbReference type="PROSITE" id="PS50104">
    <property type="entry name" value="TIR"/>
    <property type="match status" value="1"/>
</dbReference>
<dbReference type="Gene3D" id="3.40.50.10140">
    <property type="entry name" value="Toll/interleukin-1 receptor homology (TIR) domain"/>
    <property type="match status" value="1"/>
</dbReference>
<organism evidence="2 3">
    <name type="scientific">Daphnia magna</name>
    <dbReference type="NCBI Taxonomy" id="35525"/>
    <lineage>
        <taxon>Eukaryota</taxon>
        <taxon>Metazoa</taxon>
        <taxon>Ecdysozoa</taxon>
        <taxon>Arthropoda</taxon>
        <taxon>Crustacea</taxon>
        <taxon>Branchiopoda</taxon>
        <taxon>Diplostraca</taxon>
        <taxon>Cladocera</taxon>
        <taxon>Anomopoda</taxon>
        <taxon>Daphniidae</taxon>
        <taxon>Daphnia</taxon>
    </lineage>
</organism>
<dbReference type="SUPFAM" id="SSF47986">
    <property type="entry name" value="DEATH domain"/>
    <property type="match status" value="1"/>
</dbReference>
<reference evidence="2 3" key="1">
    <citation type="submission" date="2016-03" db="EMBL/GenBank/DDBJ databases">
        <title>EvidentialGene: Evidence-directed Construction of Genes on Genomes.</title>
        <authorList>
            <person name="Gilbert D.G."/>
            <person name="Choi J.-H."/>
            <person name="Mockaitis K."/>
            <person name="Colbourne J."/>
            <person name="Pfrender M."/>
        </authorList>
    </citation>
    <scope>NUCLEOTIDE SEQUENCE [LARGE SCALE GENOMIC DNA]</scope>
    <source>
        <strain evidence="2 3">Xinb3</strain>
        <tissue evidence="2">Complete organism</tissue>
    </source>
</reference>
<dbReference type="OrthoDB" id="10037120at2759"/>
<dbReference type="GO" id="GO:0002755">
    <property type="term" value="P:MyD88-dependent toll-like receptor signaling pathway"/>
    <property type="evidence" value="ECO:0007669"/>
    <property type="project" value="InterPro"/>
</dbReference>
<dbReference type="InterPro" id="IPR035897">
    <property type="entry name" value="Toll_tir_struct_dom_sf"/>
</dbReference>
<dbReference type="SUPFAM" id="SSF52200">
    <property type="entry name" value="Toll/Interleukin receptor TIR domain"/>
    <property type="match status" value="1"/>
</dbReference>
<dbReference type="GO" id="GO:0043123">
    <property type="term" value="P:positive regulation of canonical NF-kappaB signal transduction"/>
    <property type="evidence" value="ECO:0007669"/>
    <property type="project" value="InterPro"/>
</dbReference>
<dbReference type="GO" id="GO:0050830">
    <property type="term" value="P:defense response to Gram-positive bacterium"/>
    <property type="evidence" value="ECO:0007669"/>
    <property type="project" value="TreeGrafter"/>
</dbReference>
<dbReference type="SMART" id="SM00255">
    <property type="entry name" value="TIR"/>
    <property type="match status" value="1"/>
</dbReference>
<protein>
    <submittedName>
        <fullName evidence="2">Myeloid differentiation primary response protein MyD88</fullName>
    </submittedName>
</protein>
<dbReference type="STRING" id="35525.A0A0P6A3R2"/>
<dbReference type="EMBL" id="LRGB01001361">
    <property type="protein sequence ID" value="KZS12554.1"/>
    <property type="molecule type" value="Genomic_DNA"/>
</dbReference>
<evidence type="ECO:0000256" key="1">
    <source>
        <dbReference type="SAM" id="MobiDB-lite"/>
    </source>
</evidence>
<dbReference type="PANTHER" id="PTHR15079">
    <property type="entry name" value="MYD88"/>
    <property type="match status" value="1"/>
</dbReference>